<feature type="transmembrane region" description="Helical" evidence="2">
    <location>
        <begin position="20"/>
        <end position="39"/>
    </location>
</feature>
<evidence type="ECO:0000313" key="3">
    <source>
        <dbReference type="EMBL" id="ROW09847.1"/>
    </source>
</evidence>
<keyword evidence="2" id="KW-0812">Transmembrane</keyword>
<evidence type="ECO:0000256" key="2">
    <source>
        <dbReference type="SAM" id="Phobius"/>
    </source>
</evidence>
<dbReference type="AlphaFoldDB" id="A0A423X2I3"/>
<dbReference type="EMBL" id="LKEA01000004">
    <property type="protein sequence ID" value="ROW09847.1"/>
    <property type="molecule type" value="Genomic_DNA"/>
</dbReference>
<feature type="compositionally biased region" description="Basic and acidic residues" evidence="1">
    <location>
        <begin position="123"/>
        <end position="138"/>
    </location>
</feature>
<dbReference type="Proteomes" id="UP000283895">
    <property type="component" value="Unassembled WGS sequence"/>
</dbReference>
<feature type="region of interest" description="Disordered" evidence="1">
    <location>
        <begin position="123"/>
        <end position="144"/>
    </location>
</feature>
<proteinExistence type="predicted"/>
<evidence type="ECO:0000256" key="1">
    <source>
        <dbReference type="SAM" id="MobiDB-lite"/>
    </source>
</evidence>
<protein>
    <submittedName>
        <fullName evidence="3">Uncharacterized protein</fullName>
    </submittedName>
</protein>
<comment type="caution">
    <text evidence="3">The sequence shown here is derived from an EMBL/GenBank/DDBJ whole genome shotgun (WGS) entry which is preliminary data.</text>
</comment>
<organism evidence="3 4">
    <name type="scientific">Cytospora schulzeri</name>
    <dbReference type="NCBI Taxonomy" id="448051"/>
    <lineage>
        <taxon>Eukaryota</taxon>
        <taxon>Fungi</taxon>
        <taxon>Dikarya</taxon>
        <taxon>Ascomycota</taxon>
        <taxon>Pezizomycotina</taxon>
        <taxon>Sordariomycetes</taxon>
        <taxon>Sordariomycetidae</taxon>
        <taxon>Diaporthales</taxon>
        <taxon>Cytosporaceae</taxon>
        <taxon>Cytospora</taxon>
    </lineage>
</organism>
<name>A0A423X2I3_9PEZI</name>
<keyword evidence="2" id="KW-0472">Membrane</keyword>
<sequence length="144" mass="15959">MKRHPGSEDSAHSSARLLYFEALVLFLFVGFMLLSSSFLQVLPQSCVVGHAAGRITFLVLLTCPSRPSCAFTILDVLVKDKEWTFLWVKPTCHGFVPPSILGRRADSGVLFDHLTRKACRQKPKDLGSRRNVVPDHVEPGGGIR</sequence>
<evidence type="ECO:0000313" key="4">
    <source>
        <dbReference type="Proteomes" id="UP000283895"/>
    </source>
</evidence>
<keyword evidence="2" id="KW-1133">Transmembrane helix</keyword>
<keyword evidence="4" id="KW-1185">Reference proteome</keyword>
<gene>
    <name evidence="3" type="ORF">VMCG_02342</name>
</gene>
<reference evidence="3 4" key="1">
    <citation type="submission" date="2015-09" db="EMBL/GenBank/DDBJ databases">
        <title>Host preference determinants of Valsa canker pathogens revealed by comparative genomics.</title>
        <authorList>
            <person name="Yin Z."/>
            <person name="Huang L."/>
        </authorList>
    </citation>
    <scope>NUCLEOTIDE SEQUENCE [LARGE SCALE GENOMIC DNA]</scope>
    <source>
        <strain evidence="3 4">03-1</strain>
    </source>
</reference>
<accession>A0A423X2I3</accession>